<dbReference type="KEGG" id="tet:TTHERM_000661719"/>
<evidence type="ECO:0000313" key="1">
    <source>
        <dbReference type="EMBL" id="EWS73404.1"/>
    </source>
</evidence>
<dbReference type="RefSeq" id="XP_012654056.1">
    <property type="nucleotide sequence ID" value="XM_012798602.1"/>
</dbReference>
<organism evidence="1 2">
    <name type="scientific">Tetrahymena thermophila (strain SB210)</name>
    <dbReference type="NCBI Taxonomy" id="312017"/>
    <lineage>
        <taxon>Eukaryota</taxon>
        <taxon>Sar</taxon>
        <taxon>Alveolata</taxon>
        <taxon>Ciliophora</taxon>
        <taxon>Intramacronucleata</taxon>
        <taxon>Oligohymenophorea</taxon>
        <taxon>Hymenostomatida</taxon>
        <taxon>Tetrahymenina</taxon>
        <taxon>Tetrahymenidae</taxon>
        <taxon>Tetrahymena</taxon>
    </lineage>
</organism>
<name>W7XIL9_TETTS</name>
<dbReference type="InParanoid" id="W7XIL9"/>
<sequence>MLLRKHQSIKIVRKLVTKKVMNQEEQDKFTKVISDAYEELINCRPEKPLDHFIYYILSTLPADQRNKDAVVRAFFDKYCETYLKNVKKIA</sequence>
<keyword evidence="2" id="KW-1185">Reference proteome</keyword>
<gene>
    <name evidence="1" type="ORF">TTHERM_000661719</name>
</gene>
<dbReference type="EMBL" id="GG662634">
    <property type="protein sequence ID" value="EWS73404.1"/>
    <property type="molecule type" value="Genomic_DNA"/>
</dbReference>
<reference evidence="2" key="1">
    <citation type="journal article" date="2006" name="PLoS Biol.">
        <title>Macronuclear genome sequence of the ciliate Tetrahymena thermophila, a model eukaryote.</title>
        <authorList>
            <person name="Eisen J.A."/>
            <person name="Coyne R.S."/>
            <person name="Wu M."/>
            <person name="Wu D."/>
            <person name="Thiagarajan M."/>
            <person name="Wortman J.R."/>
            <person name="Badger J.H."/>
            <person name="Ren Q."/>
            <person name="Amedeo P."/>
            <person name="Jones K.M."/>
            <person name="Tallon L.J."/>
            <person name="Delcher A.L."/>
            <person name="Salzberg S.L."/>
            <person name="Silva J.C."/>
            <person name="Haas B.J."/>
            <person name="Majoros W.H."/>
            <person name="Farzad M."/>
            <person name="Carlton J.M."/>
            <person name="Smith R.K. Jr."/>
            <person name="Garg J."/>
            <person name="Pearlman R.E."/>
            <person name="Karrer K.M."/>
            <person name="Sun L."/>
            <person name="Manning G."/>
            <person name="Elde N.C."/>
            <person name="Turkewitz A.P."/>
            <person name="Asai D.J."/>
            <person name="Wilkes D.E."/>
            <person name="Wang Y."/>
            <person name="Cai H."/>
            <person name="Collins K."/>
            <person name="Stewart B.A."/>
            <person name="Lee S.R."/>
            <person name="Wilamowska K."/>
            <person name="Weinberg Z."/>
            <person name="Ruzzo W.L."/>
            <person name="Wloga D."/>
            <person name="Gaertig J."/>
            <person name="Frankel J."/>
            <person name="Tsao C.-C."/>
            <person name="Gorovsky M.A."/>
            <person name="Keeling P.J."/>
            <person name="Waller R.F."/>
            <person name="Patron N.J."/>
            <person name="Cherry J.M."/>
            <person name="Stover N.A."/>
            <person name="Krieger C.J."/>
            <person name="del Toro C."/>
            <person name="Ryder H.F."/>
            <person name="Williamson S.C."/>
            <person name="Barbeau R.A."/>
            <person name="Hamilton E.P."/>
            <person name="Orias E."/>
        </authorList>
    </citation>
    <scope>NUCLEOTIDE SEQUENCE [LARGE SCALE GENOMIC DNA]</scope>
    <source>
        <strain evidence="2">SB210</strain>
    </source>
</reference>
<dbReference type="AlphaFoldDB" id="W7XIL9"/>
<dbReference type="OrthoDB" id="10388949at2759"/>
<dbReference type="GeneID" id="24440092"/>
<proteinExistence type="predicted"/>
<accession>W7XIL9</accession>
<protein>
    <submittedName>
        <fullName evidence="1">Uncharacterized protein</fullName>
    </submittedName>
</protein>
<evidence type="ECO:0000313" key="2">
    <source>
        <dbReference type="Proteomes" id="UP000009168"/>
    </source>
</evidence>
<dbReference type="Proteomes" id="UP000009168">
    <property type="component" value="Unassembled WGS sequence"/>
</dbReference>